<organism evidence="1 2">
    <name type="scientific">Oceanobacillus kimchii</name>
    <dbReference type="NCBI Taxonomy" id="746691"/>
    <lineage>
        <taxon>Bacteria</taxon>
        <taxon>Bacillati</taxon>
        <taxon>Bacillota</taxon>
        <taxon>Bacilli</taxon>
        <taxon>Bacillales</taxon>
        <taxon>Bacillaceae</taxon>
        <taxon>Oceanobacillus</taxon>
    </lineage>
</organism>
<evidence type="ECO:0000313" key="2">
    <source>
        <dbReference type="Proteomes" id="UP001275436"/>
    </source>
</evidence>
<accession>A0ABQ5TIN6</accession>
<dbReference type="RefSeq" id="WP_317958020.1">
    <property type="nucleotide sequence ID" value="NZ_BSKO01000001.1"/>
</dbReference>
<evidence type="ECO:0000313" key="1">
    <source>
        <dbReference type="EMBL" id="GLO66136.1"/>
    </source>
</evidence>
<proteinExistence type="predicted"/>
<dbReference type="Proteomes" id="UP001275436">
    <property type="component" value="Unassembled WGS sequence"/>
</dbReference>
<sequence>MEKNNLIHIKSISHYQNQIYKILGLFESNDPNADKFGEKVLREVKVLPDNFPSLSEDVRFVIVVNHLNIIVGELQKANPDNHYIVKNNVFESLNLLDDIMESL</sequence>
<dbReference type="EMBL" id="BSKO01000001">
    <property type="protein sequence ID" value="GLO66136.1"/>
    <property type="molecule type" value="Genomic_DNA"/>
</dbReference>
<name>A0ABQ5TIN6_9BACI</name>
<reference evidence="1 2" key="1">
    <citation type="submission" date="2023-02" db="EMBL/GenBank/DDBJ databases">
        <title>Oceanobacillus kimchii IFOP_LL358 isolated form Alexandrium catenella lab strain.</title>
        <authorList>
            <person name="Gajardo G."/>
            <person name="Ueki S."/>
            <person name="Maruyama F."/>
        </authorList>
    </citation>
    <scope>NUCLEOTIDE SEQUENCE [LARGE SCALE GENOMIC DNA]</scope>
    <source>
        <strain evidence="1 2">IFOP_LL358</strain>
    </source>
</reference>
<gene>
    <name evidence="1" type="ORF">MACH08_19200</name>
</gene>
<keyword evidence="2" id="KW-1185">Reference proteome</keyword>
<protein>
    <submittedName>
        <fullName evidence="1">Uncharacterized protein</fullName>
    </submittedName>
</protein>
<comment type="caution">
    <text evidence="1">The sequence shown here is derived from an EMBL/GenBank/DDBJ whole genome shotgun (WGS) entry which is preliminary data.</text>
</comment>